<comment type="pathway">
    <text evidence="1">Protein modification; protein ubiquitination.</text>
</comment>
<dbReference type="GO" id="GO:0007095">
    <property type="term" value="P:mitotic G2 DNA damage checkpoint signaling"/>
    <property type="evidence" value="ECO:0007669"/>
    <property type="project" value="TreeGrafter"/>
</dbReference>
<sequence length="616" mass="69587">MAVREILMRKYGRLSIPESYFLSFISTASMDLNNSDAWSTVQFAKDFNNERLSVVGTESGEIILMNFDNFSVSFSGGTWYDLIGCQRGLWEFLPSRNPDCYGCVLDVGFVPQNINNLVSISGHSAINLWDVSLQRVVREYRGHQGSVRALALCDFCPHVFSTASREGKIYLWDNRERNPSSFGASLYNVIDTHFHKSGRSSENLDMSTKKGVTSLVYIDEFILASSTNSFNAGIRLWDIRYFGRKYPLRVLEKPDGEHKRDYGIISLCVDRYSHVLFAASTDSLIYEYIISSSKNKPVDFLRGGKRSHNSVFASRLNISASSNYLIFGNEKHEAHIWDLQVMMGAISCQDNFVATIASDGLRYWHQPAVPFDDSIEHNNMISGFSKAIAFDETTARMSLNEKILNEQLASLDDIFISDSEGNLSRSFASDSAKFCNDCSDSDAQNKSYGNSNSNTSGKNFSSVSLPLSPLKSFGNLPLTVKALKRKHFHETMKRYCAFNSNSPTGNLPDFVKEIDQLKAIMKNCTTLAKRRRFAEIETLPNFSNNERQKSQDYRLVLESNPPTDMDSKDMDFISRIELGFCHPVTFRYYQDLCRTGDLSEKASQAKTLKDFFCKAA</sequence>
<evidence type="ECO:0000256" key="1">
    <source>
        <dbReference type="ARBA" id="ARBA00004906"/>
    </source>
</evidence>
<dbReference type="Gene3D" id="2.130.10.10">
    <property type="entry name" value="YVTN repeat-like/Quinoprotein amine dehydrogenase"/>
    <property type="match status" value="1"/>
</dbReference>
<feature type="repeat" description="WD" evidence="4">
    <location>
        <begin position="140"/>
        <end position="173"/>
    </location>
</feature>
<accession>A0A0N4U4V4</accession>
<evidence type="ECO:0000313" key="5">
    <source>
        <dbReference type="EMBL" id="VDN56227.1"/>
    </source>
</evidence>
<dbReference type="SUPFAM" id="SSF50978">
    <property type="entry name" value="WD40 repeat-like"/>
    <property type="match status" value="1"/>
</dbReference>
<evidence type="ECO:0000313" key="6">
    <source>
        <dbReference type="Proteomes" id="UP000038040"/>
    </source>
</evidence>
<evidence type="ECO:0000256" key="3">
    <source>
        <dbReference type="ARBA" id="ARBA00038344"/>
    </source>
</evidence>
<dbReference type="AlphaFoldDB" id="A0A0N4U4V4"/>
<keyword evidence="2" id="KW-0833">Ubl conjugation pathway</keyword>
<evidence type="ECO:0000313" key="7">
    <source>
        <dbReference type="Proteomes" id="UP000274756"/>
    </source>
</evidence>
<dbReference type="GO" id="GO:0043161">
    <property type="term" value="P:proteasome-mediated ubiquitin-dependent protein catabolic process"/>
    <property type="evidence" value="ECO:0007669"/>
    <property type="project" value="TreeGrafter"/>
</dbReference>
<dbReference type="PANTHER" id="PTHR22852:SF0">
    <property type="entry name" value="DENTICLELESS PROTEIN HOMOLOG"/>
    <property type="match status" value="1"/>
</dbReference>
<dbReference type="InterPro" id="IPR001680">
    <property type="entry name" value="WD40_rpt"/>
</dbReference>
<comment type="similarity">
    <text evidence="3">Belongs to the WD repeat cdt2 family.</text>
</comment>
<proteinExistence type="inferred from homology"/>
<organism evidence="6 8">
    <name type="scientific">Dracunculus medinensis</name>
    <name type="common">Guinea worm</name>
    <dbReference type="NCBI Taxonomy" id="318479"/>
    <lineage>
        <taxon>Eukaryota</taxon>
        <taxon>Metazoa</taxon>
        <taxon>Ecdysozoa</taxon>
        <taxon>Nematoda</taxon>
        <taxon>Chromadorea</taxon>
        <taxon>Rhabditida</taxon>
        <taxon>Spirurina</taxon>
        <taxon>Dracunculoidea</taxon>
        <taxon>Dracunculidae</taxon>
        <taxon>Dracunculus</taxon>
    </lineage>
</organism>
<keyword evidence="7" id="KW-1185">Reference proteome</keyword>
<dbReference type="InterPro" id="IPR015943">
    <property type="entry name" value="WD40/YVTN_repeat-like_dom_sf"/>
</dbReference>
<dbReference type="InterPro" id="IPR036322">
    <property type="entry name" value="WD40_repeat_dom_sf"/>
</dbReference>
<dbReference type="Proteomes" id="UP000038040">
    <property type="component" value="Unplaced"/>
</dbReference>
<dbReference type="GO" id="GO:0005634">
    <property type="term" value="C:nucleus"/>
    <property type="evidence" value="ECO:0007669"/>
    <property type="project" value="TreeGrafter"/>
</dbReference>
<keyword evidence="4" id="KW-0853">WD repeat</keyword>
<evidence type="ECO:0000256" key="4">
    <source>
        <dbReference type="PROSITE-ProRule" id="PRU00221"/>
    </source>
</evidence>
<dbReference type="PANTHER" id="PTHR22852">
    <property type="entry name" value="LETHAL 2 DENTICLELESS PROTEIN RETINOIC ACID-REGULATED NUCLEAR MATRIX-ASSOCIATED PROTEIN"/>
    <property type="match status" value="1"/>
</dbReference>
<dbReference type="EMBL" id="UYYG01001154">
    <property type="protein sequence ID" value="VDN56227.1"/>
    <property type="molecule type" value="Genomic_DNA"/>
</dbReference>
<dbReference type="OrthoDB" id="2096344at2759"/>
<protein>
    <submittedName>
        <fullName evidence="8">WD_REPEATS_REGION domain-containing protein</fullName>
    </submittedName>
</protein>
<name>A0A0N4U4V4_DRAME</name>
<dbReference type="Pfam" id="PF00400">
    <property type="entry name" value="WD40"/>
    <property type="match status" value="1"/>
</dbReference>
<dbReference type="WBParaSite" id="DME_0000184001-mRNA-1">
    <property type="protein sequence ID" value="DME_0000184001-mRNA-1"/>
    <property type="gene ID" value="DME_0000184001"/>
</dbReference>
<gene>
    <name evidence="5" type="ORF">DME_LOCUS6200</name>
</gene>
<dbReference type="GO" id="GO:0030674">
    <property type="term" value="F:protein-macromolecule adaptor activity"/>
    <property type="evidence" value="ECO:0007669"/>
    <property type="project" value="TreeGrafter"/>
</dbReference>
<evidence type="ECO:0000313" key="8">
    <source>
        <dbReference type="WBParaSite" id="DME_0000184001-mRNA-1"/>
    </source>
</evidence>
<dbReference type="Proteomes" id="UP000274756">
    <property type="component" value="Unassembled WGS sequence"/>
</dbReference>
<dbReference type="STRING" id="318479.A0A0N4U4V4"/>
<dbReference type="InterPro" id="IPR051865">
    <property type="entry name" value="WD-repeat_CDT2_adapter"/>
</dbReference>
<dbReference type="PROSITE" id="PS50082">
    <property type="entry name" value="WD_REPEATS_2"/>
    <property type="match status" value="1"/>
</dbReference>
<dbReference type="SMART" id="SM00320">
    <property type="entry name" value="WD40"/>
    <property type="match status" value="5"/>
</dbReference>
<evidence type="ECO:0000256" key="2">
    <source>
        <dbReference type="ARBA" id="ARBA00022786"/>
    </source>
</evidence>
<reference evidence="8" key="1">
    <citation type="submission" date="2016-04" db="UniProtKB">
        <authorList>
            <consortium name="WormBaseParasite"/>
        </authorList>
    </citation>
    <scope>IDENTIFICATION</scope>
</reference>
<reference evidence="5 7" key="2">
    <citation type="submission" date="2018-11" db="EMBL/GenBank/DDBJ databases">
        <authorList>
            <consortium name="Pathogen Informatics"/>
        </authorList>
    </citation>
    <scope>NUCLEOTIDE SEQUENCE [LARGE SCALE GENOMIC DNA]</scope>
</reference>